<dbReference type="EMBL" id="JBHSMP010000025">
    <property type="protein sequence ID" value="MFC5430870.1"/>
    <property type="molecule type" value="Genomic_DNA"/>
</dbReference>
<dbReference type="InterPro" id="IPR024478">
    <property type="entry name" value="HlyB_4HB_MCP"/>
</dbReference>
<protein>
    <submittedName>
        <fullName evidence="7">Methyl-accepting chemotaxis protein</fullName>
    </submittedName>
</protein>
<evidence type="ECO:0000256" key="2">
    <source>
        <dbReference type="ARBA" id="ARBA00029447"/>
    </source>
</evidence>
<dbReference type="Gene3D" id="1.10.287.950">
    <property type="entry name" value="Methyl-accepting chemotaxis protein"/>
    <property type="match status" value="1"/>
</dbReference>
<dbReference type="Pfam" id="PF12729">
    <property type="entry name" value="4HB_MCP_1"/>
    <property type="match status" value="1"/>
</dbReference>
<dbReference type="PROSITE" id="PS50111">
    <property type="entry name" value="CHEMOTAXIS_TRANSDUC_2"/>
    <property type="match status" value="1"/>
</dbReference>
<dbReference type="PANTHER" id="PTHR43531:SF14">
    <property type="entry name" value="METHYL-ACCEPTING CHEMOTAXIS PROTEIN I-RELATED"/>
    <property type="match status" value="1"/>
</dbReference>
<keyword evidence="8" id="KW-1185">Reference proteome</keyword>
<evidence type="ECO:0000259" key="5">
    <source>
        <dbReference type="PROSITE" id="PS50111"/>
    </source>
</evidence>
<dbReference type="PROSITE" id="PS50885">
    <property type="entry name" value="HAMP"/>
    <property type="match status" value="1"/>
</dbReference>
<sequence>MRAFTGTIRFKIMLALGVCVALMAAIGLMGLLGLARLSADMGSMYSVSTVAIEDLAAVQAAALKIRLQMRYIQALHDQDKAAELVASIGEEQQKLDRAWHDYYPAKIATPDERRLADQVAKKLAVFRTQSDDVVSVLRGGNLDTAAFTIDELTEIGDAVSDAIGRDVALSARQARQLAERGNATFNTLRWTVLGAIVLGMAAACAATAWLVWAITRPLKAALGVARRIAEGRLGDAEGISLRGEFAQLLLALQAMDGHLARTVQTIKVSSDAILNASSQIADGSTDLSAGVRRQAASIEETAARMDELILSVRRNSDHVRQAAEFANATSRAADTSMAAVEQMRGTMDNISASSAKIVEITALIEGIAFQTNILALNAAVEAARAGEHGRGFAVVAGEVRSLAQRAAIAAKEIKVLVRTSAEAISGGAVHADHVVQAMVDVRGAIKRVVEINGNIFDASEEQHGGIGQVNEAVSRMDQVIRKNAVVVQQAADAAASLNAQVAAQRRAIAVFEIHSQTEPSSA</sequence>
<dbReference type="InterPro" id="IPR004089">
    <property type="entry name" value="MCPsignal_dom"/>
</dbReference>
<dbReference type="InterPro" id="IPR004090">
    <property type="entry name" value="Chemotax_Me-accpt_rcpt"/>
</dbReference>
<dbReference type="PRINTS" id="PR00260">
    <property type="entry name" value="CHEMTRNSDUCR"/>
</dbReference>
<keyword evidence="4" id="KW-0472">Membrane</keyword>
<name>A0ABW0JD85_9BURK</name>
<dbReference type="SMART" id="SM00283">
    <property type="entry name" value="MA"/>
    <property type="match status" value="1"/>
</dbReference>
<comment type="similarity">
    <text evidence="2">Belongs to the methyl-accepting chemotaxis (MCP) protein family.</text>
</comment>
<reference evidence="8" key="1">
    <citation type="journal article" date="2019" name="Int. J. Syst. Evol. Microbiol.">
        <title>The Global Catalogue of Microorganisms (GCM) 10K type strain sequencing project: providing services to taxonomists for standard genome sequencing and annotation.</title>
        <authorList>
            <consortium name="The Broad Institute Genomics Platform"/>
            <consortium name="The Broad Institute Genome Sequencing Center for Infectious Disease"/>
            <person name="Wu L."/>
            <person name="Ma J."/>
        </authorList>
    </citation>
    <scope>NUCLEOTIDE SEQUENCE [LARGE SCALE GENOMIC DNA]</scope>
    <source>
        <strain evidence="8">CCUG 56042</strain>
    </source>
</reference>
<gene>
    <name evidence="7" type="ORF">ACFPTO_19010</name>
</gene>
<feature type="domain" description="HAMP" evidence="6">
    <location>
        <begin position="212"/>
        <end position="264"/>
    </location>
</feature>
<dbReference type="RefSeq" id="WP_377713682.1">
    <property type="nucleotide sequence ID" value="NZ_JBHSMP010000025.1"/>
</dbReference>
<keyword evidence="1" id="KW-0488">Methylation</keyword>
<dbReference type="InterPro" id="IPR003660">
    <property type="entry name" value="HAMP_dom"/>
</dbReference>
<evidence type="ECO:0000313" key="7">
    <source>
        <dbReference type="EMBL" id="MFC5430870.1"/>
    </source>
</evidence>
<feature type="domain" description="Methyl-accepting transducer" evidence="5">
    <location>
        <begin position="269"/>
        <end position="498"/>
    </location>
</feature>
<dbReference type="Proteomes" id="UP001596103">
    <property type="component" value="Unassembled WGS sequence"/>
</dbReference>
<dbReference type="PANTHER" id="PTHR43531">
    <property type="entry name" value="PROTEIN ICFG"/>
    <property type="match status" value="1"/>
</dbReference>
<keyword evidence="4" id="KW-1133">Transmembrane helix</keyword>
<dbReference type="Pfam" id="PF00015">
    <property type="entry name" value="MCPsignal"/>
    <property type="match status" value="1"/>
</dbReference>
<feature type="transmembrane region" description="Helical" evidence="4">
    <location>
        <begin position="190"/>
        <end position="212"/>
    </location>
</feature>
<comment type="caution">
    <text evidence="7">The sequence shown here is derived from an EMBL/GenBank/DDBJ whole genome shotgun (WGS) entry which is preliminary data.</text>
</comment>
<dbReference type="InterPro" id="IPR051310">
    <property type="entry name" value="MCP_chemotaxis"/>
</dbReference>
<evidence type="ECO:0000256" key="3">
    <source>
        <dbReference type="PROSITE-ProRule" id="PRU00284"/>
    </source>
</evidence>
<organism evidence="7 8">
    <name type="scientific">Paraburkholderia denitrificans</name>
    <dbReference type="NCBI Taxonomy" id="694025"/>
    <lineage>
        <taxon>Bacteria</taxon>
        <taxon>Pseudomonadati</taxon>
        <taxon>Pseudomonadota</taxon>
        <taxon>Betaproteobacteria</taxon>
        <taxon>Burkholderiales</taxon>
        <taxon>Burkholderiaceae</taxon>
        <taxon>Paraburkholderia</taxon>
    </lineage>
</organism>
<evidence type="ECO:0000256" key="1">
    <source>
        <dbReference type="ARBA" id="ARBA00022481"/>
    </source>
</evidence>
<keyword evidence="4" id="KW-0812">Transmembrane</keyword>
<proteinExistence type="inferred from homology"/>
<feature type="transmembrane region" description="Helical" evidence="4">
    <location>
        <begin position="44"/>
        <end position="63"/>
    </location>
</feature>
<keyword evidence="3" id="KW-0807">Transducer</keyword>
<evidence type="ECO:0000256" key="4">
    <source>
        <dbReference type="SAM" id="Phobius"/>
    </source>
</evidence>
<accession>A0ABW0JD85</accession>
<feature type="transmembrane region" description="Helical" evidence="4">
    <location>
        <begin position="12"/>
        <end position="32"/>
    </location>
</feature>
<dbReference type="SUPFAM" id="SSF58104">
    <property type="entry name" value="Methyl-accepting chemotaxis protein (MCP) signaling domain"/>
    <property type="match status" value="1"/>
</dbReference>
<evidence type="ECO:0000313" key="8">
    <source>
        <dbReference type="Proteomes" id="UP001596103"/>
    </source>
</evidence>
<evidence type="ECO:0000259" key="6">
    <source>
        <dbReference type="PROSITE" id="PS50885"/>
    </source>
</evidence>